<dbReference type="RefSeq" id="WP_115831914.1">
    <property type="nucleotide sequence ID" value="NZ_QNUL01000012.1"/>
</dbReference>
<name>A0A3D8Y9I6_9BACT</name>
<evidence type="ECO:0000313" key="2">
    <source>
        <dbReference type="Proteomes" id="UP000256373"/>
    </source>
</evidence>
<protein>
    <recommendedName>
        <fullName evidence="3">TerB family tellurite resistance protein</fullName>
    </recommendedName>
</protein>
<reference evidence="1 2" key="1">
    <citation type="submission" date="2018-07" db="EMBL/GenBank/DDBJ databases">
        <title>Dyadobacter roseus sp. nov., isolated from rose rhizosphere soil.</title>
        <authorList>
            <person name="Chen L."/>
        </authorList>
    </citation>
    <scope>NUCLEOTIDE SEQUENCE [LARGE SCALE GENOMIC DNA]</scope>
    <source>
        <strain evidence="1 2">RS19</strain>
    </source>
</reference>
<evidence type="ECO:0008006" key="3">
    <source>
        <dbReference type="Google" id="ProtNLM"/>
    </source>
</evidence>
<dbReference type="OrthoDB" id="673795at2"/>
<keyword evidence="2" id="KW-1185">Reference proteome</keyword>
<dbReference type="AlphaFoldDB" id="A0A3D8Y9I6"/>
<accession>A0A3D8Y9I6</accession>
<sequence length="214" mass="24486">MKKIPLILMLLAFLKTETKAQIVKELFQQKQTQIEYLANQIAALKVYIQVLQKGYKIADQGLTLIGNIKDGDFKMHKDYFASLRKIKPAIINHARVKGIIDLQLMTLHEANQAMSKAKADGLFSPAEMDYMQRVYRRLLDDCSNKLSELTAVTTDGKLEMKDDERIKRIQSIFIGMQDNYTFSKGFSRSAMMMGLSRKKDMKSAAAIQQLQNIR</sequence>
<organism evidence="1 2">
    <name type="scientific">Dyadobacter luteus</name>
    <dbReference type="NCBI Taxonomy" id="2259619"/>
    <lineage>
        <taxon>Bacteria</taxon>
        <taxon>Pseudomonadati</taxon>
        <taxon>Bacteroidota</taxon>
        <taxon>Cytophagia</taxon>
        <taxon>Cytophagales</taxon>
        <taxon>Spirosomataceae</taxon>
        <taxon>Dyadobacter</taxon>
    </lineage>
</organism>
<dbReference type="EMBL" id="QNUL01000012">
    <property type="protein sequence ID" value="REA60169.1"/>
    <property type="molecule type" value="Genomic_DNA"/>
</dbReference>
<gene>
    <name evidence="1" type="ORF">DSL64_15970</name>
</gene>
<evidence type="ECO:0000313" key="1">
    <source>
        <dbReference type="EMBL" id="REA60169.1"/>
    </source>
</evidence>
<proteinExistence type="predicted"/>
<comment type="caution">
    <text evidence="1">The sequence shown here is derived from an EMBL/GenBank/DDBJ whole genome shotgun (WGS) entry which is preliminary data.</text>
</comment>
<dbReference type="Proteomes" id="UP000256373">
    <property type="component" value="Unassembled WGS sequence"/>
</dbReference>